<reference evidence="6" key="2">
    <citation type="journal article" date="2012" name="PLoS ONE">
        <title>A Deeply Branching Thermophilic Bacterium with an Ancient Acetyl-CoA Pathway Dominates a Subsurface Ecosystem.</title>
        <authorList>
            <person name="Takami H."/>
            <person name="Noguchi H."/>
            <person name="Takaki Y."/>
            <person name="Uchiyama I."/>
            <person name="Toyoda A."/>
            <person name="Nishi S."/>
            <person name="Chee G.-J."/>
            <person name="Arai W."/>
            <person name="Nunoura T."/>
            <person name="Itoh T."/>
            <person name="Hattori M."/>
            <person name="Takai K."/>
        </authorList>
    </citation>
    <scope>NUCLEOTIDE SEQUENCE</scope>
</reference>
<dbReference type="InterPro" id="IPR009056">
    <property type="entry name" value="Cyt_c-like_dom"/>
</dbReference>
<evidence type="ECO:0000256" key="4">
    <source>
        <dbReference type="PROSITE-ProRule" id="PRU00433"/>
    </source>
</evidence>
<protein>
    <submittedName>
        <fullName evidence="6">Hypothetical conserved protein</fullName>
    </submittedName>
</protein>
<sequence length="135" mass="14915">MNRRQIMTLIVMSTLGLGLATALSQERGFIEKGRRLYVRHCAACHGRDGKGNGPAAASLKTPPPDLTRLQPEGEAFPIYHVMNVIEGEKVVPAHGSCEMPIWGTIFRRARGEALMRSDIYALARYLEAIQAKRSP</sequence>
<evidence type="ECO:0000256" key="1">
    <source>
        <dbReference type="ARBA" id="ARBA00022617"/>
    </source>
</evidence>
<keyword evidence="3 4" id="KW-0408">Iron</keyword>
<dbReference type="GO" id="GO:0009055">
    <property type="term" value="F:electron transfer activity"/>
    <property type="evidence" value="ECO:0007669"/>
    <property type="project" value="InterPro"/>
</dbReference>
<dbReference type="AlphaFoldDB" id="H5SH62"/>
<accession>H5SH62</accession>
<evidence type="ECO:0000256" key="3">
    <source>
        <dbReference type="ARBA" id="ARBA00023004"/>
    </source>
</evidence>
<proteinExistence type="predicted"/>
<name>H5SH62_9BACT</name>
<dbReference type="EMBL" id="AP011719">
    <property type="protein sequence ID" value="BAL55498.1"/>
    <property type="molecule type" value="Genomic_DNA"/>
</dbReference>
<dbReference type="InterPro" id="IPR036909">
    <property type="entry name" value="Cyt_c-like_dom_sf"/>
</dbReference>
<evidence type="ECO:0000313" key="6">
    <source>
        <dbReference type="EMBL" id="BAL55498.1"/>
    </source>
</evidence>
<dbReference type="Pfam" id="PF00034">
    <property type="entry name" value="Cytochrom_C"/>
    <property type="match status" value="1"/>
</dbReference>
<dbReference type="GO" id="GO:0046872">
    <property type="term" value="F:metal ion binding"/>
    <property type="evidence" value="ECO:0007669"/>
    <property type="project" value="UniProtKB-KW"/>
</dbReference>
<reference evidence="6" key="1">
    <citation type="journal article" date="2005" name="Environ. Microbiol.">
        <title>Genetic and functional properties of uncultivated thermophilic crenarchaeotes from a subsurface gold mine as revealed by analysis of genome fragments.</title>
        <authorList>
            <person name="Nunoura T."/>
            <person name="Hirayama H."/>
            <person name="Takami H."/>
            <person name="Oida H."/>
            <person name="Nishi S."/>
            <person name="Shimamura S."/>
            <person name="Suzuki Y."/>
            <person name="Inagaki F."/>
            <person name="Takai K."/>
            <person name="Nealson K.H."/>
            <person name="Horikoshi K."/>
        </authorList>
    </citation>
    <scope>NUCLEOTIDE SEQUENCE</scope>
</reference>
<dbReference type="Gene3D" id="1.10.760.10">
    <property type="entry name" value="Cytochrome c-like domain"/>
    <property type="match status" value="1"/>
</dbReference>
<organism evidence="6">
    <name type="scientific">uncultured Acidobacteriota bacterium</name>
    <dbReference type="NCBI Taxonomy" id="171953"/>
    <lineage>
        <taxon>Bacteria</taxon>
        <taxon>Pseudomonadati</taxon>
        <taxon>Acidobacteriota</taxon>
        <taxon>environmental samples</taxon>
    </lineage>
</organism>
<keyword evidence="1 4" id="KW-0349">Heme</keyword>
<gene>
    <name evidence="6" type="ORF">HGMM_F28D03C05</name>
</gene>
<dbReference type="SUPFAM" id="SSF46626">
    <property type="entry name" value="Cytochrome c"/>
    <property type="match status" value="1"/>
</dbReference>
<dbReference type="GO" id="GO:0020037">
    <property type="term" value="F:heme binding"/>
    <property type="evidence" value="ECO:0007669"/>
    <property type="project" value="InterPro"/>
</dbReference>
<evidence type="ECO:0000256" key="2">
    <source>
        <dbReference type="ARBA" id="ARBA00022723"/>
    </source>
</evidence>
<feature type="domain" description="Cytochrome c" evidence="5">
    <location>
        <begin position="28"/>
        <end position="130"/>
    </location>
</feature>
<keyword evidence="2 4" id="KW-0479">Metal-binding</keyword>
<evidence type="ECO:0000259" key="5">
    <source>
        <dbReference type="PROSITE" id="PS51007"/>
    </source>
</evidence>
<dbReference type="PROSITE" id="PS51007">
    <property type="entry name" value="CYTC"/>
    <property type="match status" value="1"/>
</dbReference>